<evidence type="ECO:0000313" key="3">
    <source>
        <dbReference type="EMBL" id="KPV44570.1"/>
    </source>
</evidence>
<dbReference type="STRING" id="471514.AN477_06100"/>
<dbReference type="Proteomes" id="UP000050482">
    <property type="component" value="Unassembled WGS sequence"/>
</dbReference>
<comment type="caution">
    <text evidence="3">The sequence shown here is derived from an EMBL/GenBank/DDBJ whole genome shotgun (WGS) entry which is preliminary data.</text>
</comment>
<dbReference type="GO" id="GO:0004792">
    <property type="term" value="F:thiosulfate-cyanide sulfurtransferase activity"/>
    <property type="evidence" value="ECO:0007669"/>
    <property type="project" value="TreeGrafter"/>
</dbReference>
<gene>
    <name evidence="3" type="ORF">AN477_06100</name>
</gene>
<dbReference type="GO" id="GO:0005829">
    <property type="term" value="C:cytosol"/>
    <property type="evidence" value="ECO:0007669"/>
    <property type="project" value="TreeGrafter"/>
</dbReference>
<dbReference type="GO" id="GO:0008641">
    <property type="term" value="F:ubiquitin-like modifier activating enzyme activity"/>
    <property type="evidence" value="ECO:0007669"/>
    <property type="project" value="InterPro"/>
</dbReference>
<name>A0A0P9EZP7_9BACL</name>
<dbReference type="RefSeq" id="WP_054968284.1">
    <property type="nucleotide sequence ID" value="NZ_LJCO01000030.1"/>
</dbReference>
<dbReference type="PANTHER" id="PTHR10953:SF102">
    <property type="entry name" value="ADENYLYLTRANSFERASE AND SULFURTRANSFERASE MOCS3"/>
    <property type="match status" value="1"/>
</dbReference>
<dbReference type="GO" id="GO:0016779">
    <property type="term" value="F:nucleotidyltransferase activity"/>
    <property type="evidence" value="ECO:0007669"/>
    <property type="project" value="TreeGrafter"/>
</dbReference>
<evidence type="ECO:0000256" key="1">
    <source>
        <dbReference type="ARBA" id="ARBA00009919"/>
    </source>
</evidence>
<dbReference type="PANTHER" id="PTHR10953">
    <property type="entry name" value="UBIQUITIN-ACTIVATING ENZYME E1"/>
    <property type="match status" value="1"/>
</dbReference>
<dbReference type="InterPro" id="IPR035985">
    <property type="entry name" value="Ubiquitin-activating_enz"/>
</dbReference>
<dbReference type="FunFam" id="3.40.50.720:FF:000080">
    <property type="entry name" value="Thiazole biosynthesis adenylyltransferase ThiF"/>
    <property type="match status" value="1"/>
</dbReference>
<dbReference type="OrthoDB" id="9804286at2"/>
<comment type="similarity">
    <text evidence="1">Belongs to the HesA/MoeB/ThiF family.</text>
</comment>
<dbReference type="EMBL" id="LJCO01000030">
    <property type="protein sequence ID" value="KPV44570.1"/>
    <property type="molecule type" value="Genomic_DNA"/>
</dbReference>
<evidence type="ECO:0000313" key="4">
    <source>
        <dbReference type="Proteomes" id="UP000050482"/>
    </source>
</evidence>
<dbReference type="SUPFAM" id="SSF69572">
    <property type="entry name" value="Activating enzymes of the ubiquitin-like proteins"/>
    <property type="match status" value="1"/>
</dbReference>
<dbReference type="InterPro" id="IPR045886">
    <property type="entry name" value="ThiF/MoeB/HesA"/>
</dbReference>
<sequence length="347" mass="37863">MLSEAIATRDERYSRQVLFRPIGPEGQAKLNQSRVAIVGMGALGTVIAPQLVRAGVGFVRLIDRDIIEPSNLQRQSLYDEADAEQGRAKAAAAAEKLEQANRDVVIEVAVTDLTWRNAESLLADVDVIVDGTDNFQVRYLINDVAVKHGIPWSYGGAVSSYGTTAFFRPSETPCLVCLFGANQGTGGHDTCDTVGVIAPVVSMIGSMQVAEVLKYLTGNVDALSNTLTHLDVWQNEYRSVTLGRPKENCPCCQERRFESLSAQRDGLTVSMCGRQTIQVRPPSGLTVPLADMAQRLSVFGTVRHNPHLLRCDFGDVHITLFADGRALIHGIEDETLARSLYARYIGM</sequence>
<proteinExistence type="inferred from homology"/>
<dbReference type="Pfam" id="PF00899">
    <property type="entry name" value="ThiF"/>
    <property type="match status" value="1"/>
</dbReference>
<accession>A0A0P9EZP7</accession>
<dbReference type="InterPro" id="IPR000594">
    <property type="entry name" value="ThiF_NAD_FAD-bd"/>
</dbReference>
<evidence type="ECO:0000259" key="2">
    <source>
        <dbReference type="Pfam" id="PF00899"/>
    </source>
</evidence>
<dbReference type="AlphaFoldDB" id="A0A0P9EZP7"/>
<dbReference type="Gene3D" id="3.40.50.720">
    <property type="entry name" value="NAD(P)-binding Rossmann-like Domain"/>
    <property type="match status" value="1"/>
</dbReference>
<keyword evidence="4" id="KW-1185">Reference proteome</keyword>
<dbReference type="PATRIC" id="fig|471514.4.peg.4195"/>
<dbReference type="CDD" id="cd00757">
    <property type="entry name" value="ThiF_MoeB_HesA_family"/>
    <property type="match status" value="1"/>
</dbReference>
<feature type="domain" description="THIF-type NAD/FAD binding fold" evidence="2">
    <location>
        <begin position="13"/>
        <end position="251"/>
    </location>
</feature>
<dbReference type="GO" id="GO:0008146">
    <property type="term" value="F:sulfotransferase activity"/>
    <property type="evidence" value="ECO:0007669"/>
    <property type="project" value="TreeGrafter"/>
</dbReference>
<reference evidence="3 4" key="1">
    <citation type="submission" date="2015-09" db="EMBL/GenBank/DDBJ databases">
        <title>Draft genome sequence of Alicyclobacillus ferrooxydans DSM 22381.</title>
        <authorList>
            <person name="Hemp J."/>
        </authorList>
    </citation>
    <scope>NUCLEOTIDE SEQUENCE [LARGE SCALE GENOMIC DNA]</scope>
    <source>
        <strain evidence="3 4">TC-34</strain>
    </source>
</reference>
<protein>
    <submittedName>
        <fullName evidence="3">Thiamine biosynthesis protein ThiF</fullName>
    </submittedName>
</protein>
<organism evidence="3 4">
    <name type="scientific">Alicyclobacillus ferrooxydans</name>
    <dbReference type="NCBI Taxonomy" id="471514"/>
    <lineage>
        <taxon>Bacteria</taxon>
        <taxon>Bacillati</taxon>
        <taxon>Bacillota</taxon>
        <taxon>Bacilli</taxon>
        <taxon>Bacillales</taxon>
        <taxon>Alicyclobacillaceae</taxon>
        <taxon>Alicyclobacillus</taxon>
    </lineage>
</organism>